<dbReference type="Proteomes" id="UP000326565">
    <property type="component" value="Unassembled WGS sequence"/>
</dbReference>
<protein>
    <submittedName>
        <fullName evidence="1">Uncharacterized protein</fullName>
    </submittedName>
</protein>
<evidence type="ECO:0000313" key="1">
    <source>
        <dbReference type="EMBL" id="KAB8075336.1"/>
    </source>
</evidence>
<gene>
    <name evidence="1" type="ORF">BDV29DRAFT_155825</name>
</gene>
<dbReference type="AlphaFoldDB" id="A0A5N5X3G8"/>
<keyword evidence="2" id="KW-1185">Reference proteome</keyword>
<reference evidence="1 2" key="1">
    <citation type="submission" date="2019-04" db="EMBL/GenBank/DDBJ databases">
        <title>Friends and foes A comparative genomics study of 23 Aspergillus species from section Flavi.</title>
        <authorList>
            <consortium name="DOE Joint Genome Institute"/>
            <person name="Kjaerbolling I."/>
            <person name="Vesth T."/>
            <person name="Frisvad J.C."/>
            <person name="Nybo J.L."/>
            <person name="Theobald S."/>
            <person name="Kildgaard S."/>
            <person name="Isbrandt T."/>
            <person name="Kuo A."/>
            <person name="Sato A."/>
            <person name="Lyhne E.K."/>
            <person name="Kogle M.E."/>
            <person name="Wiebenga A."/>
            <person name="Kun R.S."/>
            <person name="Lubbers R.J."/>
            <person name="Makela M.R."/>
            <person name="Barry K."/>
            <person name="Chovatia M."/>
            <person name="Clum A."/>
            <person name="Daum C."/>
            <person name="Haridas S."/>
            <person name="He G."/>
            <person name="LaButti K."/>
            <person name="Lipzen A."/>
            <person name="Mondo S."/>
            <person name="Riley R."/>
            <person name="Salamov A."/>
            <person name="Simmons B.A."/>
            <person name="Magnuson J.K."/>
            <person name="Henrissat B."/>
            <person name="Mortensen U.H."/>
            <person name="Larsen T.O."/>
            <person name="Devries R.P."/>
            <person name="Grigoriev I.V."/>
            <person name="Machida M."/>
            <person name="Baker S.E."/>
            <person name="Andersen M.R."/>
        </authorList>
    </citation>
    <scope>NUCLEOTIDE SEQUENCE [LARGE SCALE GENOMIC DNA]</scope>
    <source>
        <strain evidence="1 2">CBS 151.66</strain>
    </source>
</reference>
<evidence type="ECO:0000313" key="2">
    <source>
        <dbReference type="Proteomes" id="UP000326565"/>
    </source>
</evidence>
<accession>A0A5N5X3G8</accession>
<dbReference type="EMBL" id="ML732196">
    <property type="protein sequence ID" value="KAB8075336.1"/>
    <property type="molecule type" value="Genomic_DNA"/>
</dbReference>
<proteinExistence type="predicted"/>
<dbReference type="OrthoDB" id="414774at2759"/>
<name>A0A5N5X3G8_9EURO</name>
<organism evidence="1 2">
    <name type="scientific">Aspergillus leporis</name>
    <dbReference type="NCBI Taxonomy" id="41062"/>
    <lineage>
        <taxon>Eukaryota</taxon>
        <taxon>Fungi</taxon>
        <taxon>Dikarya</taxon>
        <taxon>Ascomycota</taxon>
        <taxon>Pezizomycotina</taxon>
        <taxon>Eurotiomycetes</taxon>
        <taxon>Eurotiomycetidae</taxon>
        <taxon>Eurotiales</taxon>
        <taxon>Aspergillaceae</taxon>
        <taxon>Aspergillus</taxon>
        <taxon>Aspergillus subgen. Circumdati</taxon>
    </lineage>
</organism>
<dbReference type="PANTHER" id="PTHR45588:SF1">
    <property type="entry name" value="WW DOMAIN-CONTAINING PROTEIN"/>
    <property type="match status" value="1"/>
</dbReference>
<dbReference type="PANTHER" id="PTHR45588">
    <property type="entry name" value="TPR DOMAIN-CONTAINING PROTEIN"/>
    <property type="match status" value="1"/>
</dbReference>
<sequence>MADPNCALAHWGLVYSLSPNYIKPWELFGKEDLEKTVECTHRAASTAKLLASNASILEQALIESIQTRYQSEYKATAEGYALRNRLYAGTLQSGDMDLVSEYIVPVTAGIDQGFNQYRNVMLPFAELNLLFYDAVVAVSMQHISL</sequence>